<feature type="transmembrane region" description="Helical" evidence="6">
    <location>
        <begin position="189"/>
        <end position="205"/>
    </location>
</feature>
<evidence type="ECO:0000256" key="6">
    <source>
        <dbReference type="HAMAP-Rule" id="MF_01844"/>
    </source>
</evidence>
<keyword evidence="6" id="KW-0406">Ion transport</keyword>
<dbReference type="Pfam" id="PF06965">
    <property type="entry name" value="Na_H_antiport_1"/>
    <property type="match status" value="1"/>
</dbReference>
<comment type="similarity">
    <text evidence="6">Belongs to the NhaA Na(+)/H(+) (TC 2.A.33) antiporter family.</text>
</comment>
<feature type="transmembrane region" description="Helical" evidence="6">
    <location>
        <begin position="134"/>
        <end position="153"/>
    </location>
</feature>
<dbReference type="InterPro" id="IPR023171">
    <property type="entry name" value="Na/H_antiporter_dom_sf"/>
</dbReference>
<dbReference type="RefSeq" id="WP_183501605.1">
    <property type="nucleotide sequence ID" value="NZ_BSPG01000032.1"/>
</dbReference>
<keyword evidence="6" id="KW-0739">Sodium transport</keyword>
<evidence type="ECO:0000313" key="8">
    <source>
        <dbReference type="EMBL" id="MBB3900818.1"/>
    </source>
</evidence>
<evidence type="ECO:0000256" key="4">
    <source>
        <dbReference type="ARBA" id="ARBA00022989"/>
    </source>
</evidence>
<comment type="caution">
    <text evidence="8">The sequence shown here is derived from an EMBL/GenBank/DDBJ whole genome shotgun (WGS) entry which is preliminary data.</text>
</comment>
<proteinExistence type="inferred from homology"/>
<evidence type="ECO:0000256" key="1">
    <source>
        <dbReference type="ARBA" id="ARBA00004429"/>
    </source>
</evidence>
<dbReference type="GO" id="GO:0006885">
    <property type="term" value="P:regulation of pH"/>
    <property type="evidence" value="ECO:0007669"/>
    <property type="project" value="UniProtKB-UniRule"/>
</dbReference>
<reference evidence="8 9" key="3">
    <citation type="submission" date="2020-08" db="EMBL/GenBank/DDBJ databases">
        <title>Genomic Encyclopedia of Type Strains, Phase IV (KMG-IV): sequencing the most valuable type-strain genomes for metagenomic binning, comparative biology and taxonomic classification.</title>
        <authorList>
            <person name="Goeker M."/>
        </authorList>
    </citation>
    <scope>NUCLEOTIDE SEQUENCE [LARGE SCALE GENOMIC DNA]</scope>
    <source>
        <strain evidence="8 9">DSM 24105</strain>
    </source>
</reference>
<evidence type="ECO:0000256" key="3">
    <source>
        <dbReference type="ARBA" id="ARBA00022692"/>
    </source>
</evidence>
<keyword evidence="3 6" id="KW-0812">Transmembrane</keyword>
<feature type="transmembrane region" description="Helical" evidence="6">
    <location>
        <begin position="107"/>
        <end position="128"/>
    </location>
</feature>
<feature type="transmembrane region" description="Helical" evidence="6">
    <location>
        <begin position="303"/>
        <end position="329"/>
    </location>
</feature>
<keyword evidence="2 6" id="KW-1003">Cell membrane</keyword>
<dbReference type="GO" id="GO:0005886">
    <property type="term" value="C:plasma membrane"/>
    <property type="evidence" value="ECO:0007669"/>
    <property type="project" value="UniProtKB-SubCell"/>
</dbReference>
<dbReference type="InterPro" id="IPR004670">
    <property type="entry name" value="NhaA"/>
</dbReference>
<dbReference type="NCBIfam" id="TIGR00773">
    <property type="entry name" value="NhaA"/>
    <property type="match status" value="1"/>
</dbReference>
<comment type="subcellular location">
    <subcellularLocation>
        <location evidence="1">Cell inner membrane</location>
        <topology evidence="1">Multi-pass membrane protein</topology>
    </subcellularLocation>
    <subcellularLocation>
        <location evidence="6">Cell membrane</location>
        <topology evidence="6">Multi-pass membrane protein</topology>
    </subcellularLocation>
</comment>
<feature type="transmembrane region" description="Helical" evidence="6">
    <location>
        <begin position="217"/>
        <end position="247"/>
    </location>
</feature>
<dbReference type="EMBL" id="BSPG01000032">
    <property type="protein sequence ID" value="GLS46039.1"/>
    <property type="molecule type" value="Genomic_DNA"/>
</dbReference>
<keyword evidence="4 6" id="KW-1133">Transmembrane helix</keyword>
<organism evidence="8 9">
    <name type="scientific">Methylobacterium brachythecii</name>
    <dbReference type="NCBI Taxonomy" id="1176177"/>
    <lineage>
        <taxon>Bacteria</taxon>
        <taxon>Pseudomonadati</taxon>
        <taxon>Pseudomonadota</taxon>
        <taxon>Alphaproteobacteria</taxon>
        <taxon>Hyphomicrobiales</taxon>
        <taxon>Methylobacteriaceae</taxon>
        <taxon>Methylobacterium</taxon>
    </lineage>
</organism>
<comment type="function">
    <text evidence="6">Na(+)/H(+) antiporter that extrudes sodium in exchange for external protons.</text>
</comment>
<keyword evidence="10" id="KW-1185">Reference proteome</keyword>
<evidence type="ECO:0000256" key="2">
    <source>
        <dbReference type="ARBA" id="ARBA00022475"/>
    </source>
</evidence>
<dbReference type="NCBIfam" id="NF007111">
    <property type="entry name" value="PRK09560.1"/>
    <property type="match status" value="1"/>
</dbReference>
<keyword evidence="6" id="KW-0050">Antiport</keyword>
<dbReference type="EMBL" id="JACIDN010000001">
    <property type="protein sequence ID" value="MBB3900818.1"/>
    <property type="molecule type" value="Genomic_DNA"/>
</dbReference>
<protein>
    <recommendedName>
        <fullName evidence="6">Na(+)/H(+) antiporter NhaA</fullName>
    </recommendedName>
    <alternativeName>
        <fullName evidence="6">Sodium/proton antiporter NhaA</fullName>
    </alternativeName>
</protein>
<gene>
    <name evidence="6 7" type="primary">nhaA</name>
    <name evidence="7" type="ORF">GCM10007884_40300</name>
    <name evidence="8" type="ORF">GGR33_000298</name>
</gene>
<evidence type="ECO:0000313" key="10">
    <source>
        <dbReference type="Proteomes" id="UP001156881"/>
    </source>
</evidence>
<name>A0A7W6ACP0_9HYPH</name>
<comment type="catalytic activity">
    <reaction evidence="6">
        <text>Na(+)(in) + 2 H(+)(out) = Na(+)(out) + 2 H(+)(in)</text>
        <dbReference type="Rhea" id="RHEA:29251"/>
        <dbReference type="ChEBI" id="CHEBI:15378"/>
        <dbReference type="ChEBI" id="CHEBI:29101"/>
    </reaction>
</comment>
<dbReference type="HAMAP" id="MF_01844">
    <property type="entry name" value="NhaA"/>
    <property type="match status" value="1"/>
</dbReference>
<evidence type="ECO:0000313" key="7">
    <source>
        <dbReference type="EMBL" id="GLS46039.1"/>
    </source>
</evidence>
<dbReference type="NCBIfam" id="NF007112">
    <property type="entry name" value="PRK09561.1"/>
    <property type="match status" value="1"/>
</dbReference>
<dbReference type="GO" id="GO:0015385">
    <property type="term" value="F:sodium:proton antiporter activity"/>
    <property type="evidence" value="ECO:0007669"/>
    <property type="project" value="UniProtKB-UniRule"/>
</dbReference>
<feature type="transmembrane region" description="Helical" evidence="6">
    <location>
        <begin position="341"/>
        <end position="363"/>
    </location>
</feature>
<feature type="transmembrane region" description="Helical" evidence="6">
    <location>
        <begin position="68"/>
        <end position="86"/>
    </location>
</feature>
<accession>A0A7W6ACP0</accession>
<keyword evidence="6" id="KW-0813">Transport</keyword>
<keyword evidence="5 6" id="KW-0472">Membrane</keyword>
<dbReference type="PANTHER" id="PTHR30341:SF0">
    <property type="entry name" value="NA(+)_H(+) ANTIPORTER NHAA"/>
    <property type="match status" value="1"/>
</dbReference>
<dbReference type="Gene3D" id="1.20.1530.10">
    <property type="entry name" value="Na+/H+ antiporter like domain"/>
    <property type="match status" value="1"/>
</dbReference>
<feature type="transmembrane region" description="Helical" evidence="6">
    <location>
        <begin position="375"/>
        <end position="394"/>
    </location>
</feature>
<dbReference type="AlphaFoldDB" id="A0A7W6ACP0"/>
<dbReference type="Proteomes" id="UP000517759">
    <property type="component" value="Unassembled WGS sequence"/>
</dbReference>
<dbReference type="Proteomes" id="UP001156881">
    <property type="component" value="Unassembled WGS sequence"/>
</dbReference>
<feature type="transmembrane region" description="Helical" evidence="6">
    <location>
        <begin position="267"/>
        <end position="291"/>
    </location>
</feature>
<reference evidence="7" key="1">
    <citation type="journal article" date="2014" name="Int. J. Syst. Evol. Microbiol.">
        <title>Complete genome of a new Firmicutes species belonging to the dominant human colonic microbiota ('Ruminococcus bicirculans') reveals two chromosomes and a selective capacity to utilize plant glucans.</title>
        <authorList>
            <consortium name="NISC Comparative Sequencing Program"/>
            <person name="Wegmann U."/>
            <person name="Louis P."/>
            <person name="Goesmann A."/>
            <person name="Henrissat B."/>
            <person name="Duncan S.H."/>
            <person name="Flint H.J."/>
        </authorList>
    </citation>
    <scope>NUCLEOTIDE SEQUENCE</scope>
    <source>
        <strain evidence="7">NBRC 107710</strain>
    </source>
</reference>
<reference evidence="7" key="4">
    <citation type="submission" date="2023-01" db="EMBL/GenBank/DDBJ databases">
        <title>Draft genome sequence of Methylobacterium brachythecii strain NBRC 107710.</title>
        <authorList>
            <person name="Sun Q."/>
            <person name="Mori K."/>
        </authorList>
    </citation>
    <scope>NUCLEOTIDE SEQUENCE</scope>
    <source>
        <strain evidence="7">NBRC 107710</strain>
    </source>
</reference>
<feature type="transmembrane region" description="Helical" evidence="6">
    <location>
        <begin position="162"/>
        <end position="183"/>
    </location>
</feature>
<dbReference type="PANTHER" id="PTHR30341">
    <property type="entry name" value="SODIUM ION/PROTON ANTIPORTER NHAA-RELATED"/>
    <property type="match status" value="1"/>
</dbReference>
<evidence type="ECO:0000313" key="9">
    <source>
        <dbReference type="Proteomes" id="UP000517759"/>
    </source>
</evidence>
<reference evidence="10" key="2">
    <citation type="journal article" date="2019" name="Int. J. Syst. Evol. Microbiol.">
        <title>The Global Catalogue of Microorganisms (GCM) 10K type strain sequencing project: providing services to taxonomists for standard genome sequencing and annotation.</title>
        <authorList>
            <consortium name="The Broad Institute Genomics Platform"/>
            <consortium name="The Broad Institute Genome Sequencing Center for Infectious Disease"/>
            <person name="Wu L."/>
            <person name="Ma J."/>
        </authorList>
    </citation>
    <scope>NUCLEOTIDE SEQUENCE [LARGE SCALE GENOMIC DNA]</scope>
    <source>
        <strain evidence="10">NBRC 107710</strain>
    </source>
</reference>
<feature type="transmembrane region" description="Helical" evidence="6">
    <location>
        <begin position="21"/>
        <end position="48"/>
    </location>
</feature>
<sequence length="407" mass="41816">MKPPPKPVRALSKRARRPLSALRSFLVSEAAGGLVLMAAAAAALIVANSPLGEAYSHALHVYLGPLSLQHWINDGLMAVFFLLVGLEIKREALDGRLRTWPDRALPGLAAAAGMAAPALVYLAFNLGAGTERGWAIPAATDIAFALGVLALLGPRVPVSLKIFLSAVAIVDDLGAVVVIALFYTGSLDGMMLAGAGAVLLALFVLNRRGVRALWPYLALGIVLWALVLRSGVHATVAGVLLALFIPIRPTPGTPEDAASPLHRLEHGLHAWVAFLIVPIFGFANAGVRLIGLPLDALVDPVTLGVALGLFLGKQVGVLASVGLAVATGIAAKPGGANWGQIYGVALLCGIGFTMSLFIGGLAFSGGLHETEVKLGVLLGSLLSGLAGAAVLVLASGRSPHETKRAPV</sequence>
<evidence type="ECO:0000256" key="5">
    <source>
        <dbReference type="ARBA" id="ARBA00023136"/>
    </source>
</evidence>
<keyword evidence="6" id="KW-0915">Sodium</keyword>